<protein>
    <submittedName>
        <fullName evidence="2">Uncharacterized protein</fullName>
    </submittedName>
</protein>
<feature type="compositionally biased region" description="Basic and acidic residues" evidence="1">
    <location>
        <begin position="48"/>
        <end position="60"/>
    </location>
</feature>
<gene>
    <name evidence="2" type="ORF">NDU88_008548</name>
</gene>
<dbReference type="Proteomes" id="UP001066276">
    <property type="component" value="Chromosome 8"/>
</dbReference>
<evidence type="ECO:0000256" key="1">
    <source>
        <dbReference type="SAM" id="MobiDB-lite"/>
    </source>
</evidence>
<organism evidence="2 3">
    <name type="scientific">Pleurodeles waltl</name>
    <name type="common">Iberian ribbed newt</name>
    <dbReference type="NCBI Taxonomy" id="8319"/>
    <lineage>
        <taxon>Eukaryota</taxon>
        <taxon>Metazoa</taxon>
        <taxon>Chordata</taxon>
        <taxon>Craniata</taxon>
        <taxon>Vertebrata</taxon>
        <taxon>Euteleostomi</taxon>
        <taxon>Amphibia</taxon>
        <taxon>Batrachia</taxon>
        <taxon>Caudata</taxon>
        <taxon>Salamandroidea</taxon>
        <taxon>Salamandridae</taxon>
        <taxon>Pleurodelinae</taxon>
        <taxon>Pleurodeles</taxon>
    </lineage>
</organism>
<name>A0AAV7P184_PLEWA</name>
<dbReference type="EMBL" id="JANPWB010000012">
    <property type="protein sequence ID" value="KAJ1120378.1"/>
    <property type="molecule type" value="Genomic_DNA"/>
</dbReference>
<accession>A0AAV7P184</accession>
<reference evidence="2" key="1">
    <citation type="journal article" date="2022" name="bioRxiv">
        <title>Sequencing and chromosome-scale assembly of the giantPleurodeles waltlgenome.</title>
        <authorList>
            <person name="Brown T."/>
            <person name="Elewa A."/>
            <person name="Iarovenko S."/>
            <person name="Subramanian E."/>
            <person name="Araus A.J."/>
            <person name="Petzold A."/>
            <person name="Susuki M."/>
            <person name="Suzuki K.-i.T."/>
            <person name="Hayashi T."/>
            <person name="Toyoda A."/>
            <person name="Oliveira C."/>
            <person name="Osipova E."/>
            <person name="Leigh N.D."/>
            <person name="Simon A."/>
            <person name="Yun M.H."/>
        </authorList>
    </citation>
    <scope>NUCLEOTIDE SEQUENCE</scope>
    <source>
        <strain evidence="2">20211129_DDA</strain>
        <tissue evidence="2">Liver</tissue>
    </source>
</reference>
<dbReference type="Gene3D" id="3.30.70.1820">
    <property type="entry name" value="L1 transposable element, RRM domain"/>
    <property type="match status" value="1"/>
</dbReference>
<evidence type="ECO:0000313" key="2">
    <source>
        <dbReference type="EMBL" id="KAJ1120378.1"/>
    </source>
</evidence>
<sequence>MRRWARDDGGVAAVAANPSPCASEALSPHRASVFNEEVRNKAAARADTQLRSEGLEKGVEPRPSGSGRELTAATDRGTIGGLARAHRVGPKRPDEASRPRLIIACLLRHGQTRQLLQAARTHRPFRTERYDICLTADYSKDTNEHRKAFLPLRPRLCQLEIKHSLFDPARMWVTKKGVSKDFYDPRT</sequence>
<comment type="caution">
    <text evidence="2">The sequence shown here is derived from an EMBL/GenBank/DDBJ whole genome shotgun (WGS) entry which is preliminary data.</text>
</comment>
<keyword evidence="3" id="KW-1185">Reference proteome</keyword>
<feature type="region of interest" description="Disordered" evidence="1">
    <location>
        <begin position="44"/>
        <end position="95"/>
    </location>
</feature>
<dbReference type="AlphaFoldDB" id="A0AAV7P184"/>
<evidence type="ECO:0000313" key="3">
    <source>
        <dbReference type="Proteomes" id="UP001066276"/>
    </source>
</evidence>
<proteinExistence type="predicted"/>